<dbReference type="AlphaFoldDB" id="A0A1H3A232"/>
<dbReference type="Gene3D" id="3.40.50.150">
    <property type="entry name" value="Vaccinia Virus protein VP39"/>
    <property type="match status" value="1"/>
</dbReference>
<gene>
    <name evidence="2" type="ORF">SAMN05444487_11274</name>
</gene>
<proteinExistence type="predicted"/>
<evidence type="ECO:0000313" key="2">
    <source>
        <dbReference type="EMBL" id="SDX22979.1"/>
    </source>
</evidence>
<keyword evidence="2" id="KW-0489">Methyltransferase</keyword>
<sequence>MTDSLEFLKGFLRAPRQVGSIIPSSPFLVRSMLNVVDREKMDTVVELGAGTGVITKSLIRQLSSDAQLYIFEKDPRLCFLLEQEFPELYLTTNAEELGRVLNQYGNGHADIILSSLPFANFPQAKRTEILDQIQAHLSPDGVFVAYQYSLQMKSLLQRRFRSVEVKFVPLNIPSAFVYVCKEPYERVMRVNGEQLVEQLNVG</sequence>
<evidence type="ECO:0000259" key="1">
    <source>
        <dbReference type="Pfam" id="PF05175"/>
    </source>
</evidence>
<dbReference type="EMBL" id="FNNQ01000012">
    <property type="protein sequence ID" value="SDX22979.1"/>
    <property type="molecule type" value="Genomic_DNA"/>
</dbReference>
<protein>
    <submittedName>
        <fullName evidence="2">Phospholipid N-methyltransferase</fullName>
    </submittedName>
</protein>
<dbReference type="STRING" id="1048340.SAMN05444487_11274"/>
<dbReference type="InterPro" id="IPR007848">
    <property type="entry name" value="Small_mtfrase_dom"/>
</dbReference>
<feature type="domain" description="Methyltransferase small" evidence="1">
    <location>
        <begin position="32"/>
        <end position="165"/>
    </location>
</feature>
<keyword evidence="2" id="KW-0808">Transferase</keyword>
<name>A0A1H3A232_9BACL</name>
<reference evidence="2 3" key="1">
    <citation type="submission" date="2016-10" db="EMBL/GenBank/DDBJ databases">
        <authorList>
            <person name="de Groot N.N."/>
        </authorList>
    </citation>
    <scope>NUCLEOTIDE SEQUENCE [LARGE SCALE GENOMIC DNA]</scope>
    <source>
        <strain evidence="2 3">DSM 45610</strain>
    </source>
</reference>
<dbReference type="SUPFAM" id="SSF53335">
    <property type="entry name" value="S-adenosyl-L-methionine-dependent methyltransferases"/>
    <property type="match status" value="1"/>
</dbReference>
<dbReference type="InterPro" id="IPR029063">
    <property type="entry name" value="SAM-dependent_MTases_sf"/>
</dbReference>
<dbReference type="CDD" id="cd02440">
    <property type="entry name" value="AdoMet_MTases"/>
    <property type="match status" value="1"/>
</dbReference>
<dbReference type="Proteomes" id="UP000198534">
    <property type="component" value="Unassembled WGS sequence"/>
</dbReference>
<accession>A0A1H3A232</accession>
<dbReference type="GO" id="GO:0008168">
    <property type="term" value="F:methyltransferase activity"/>
    <property type="evidence" value="ECO:0007669"/>
    <property type="project" value="UniProtKB-KW"/>
</dbReference>
<dbReference type="RefSeq" id="WP_091741393.1">
    <property type="nucleotide sequence ID" value="NZ_FNNQ01000012.1"/>
</dbReference>
<dbReference type="GO" id="GO:0032259">
    <property type="term" value="P:methylation"/>
    <property type="evidence" value="ECO:0007669"/>
    <property type="project" value="UniProtKB-KW"/>
</dbReference>
<evidence type="ECO:0000313" key="3">
    <source>
        <dbReference type="Proteomes" id="UP000198534"/>
    </source>
</evidence>
<organism evidence="2 3">
    <name type="scientific">Marininema mesophilum</name>
    <dbReference type="NCBI Taxonomy" id="1048340"/>
    <lineage>
        <taxon>Bacteria</taxon>
        <taxon>Bacillati</taxon>
        <taxon>Bacillota</taxon>
        <taxon>Bacilli</taxon>
        <taxon>Bacillales</taxon>
        <taxon>Thermoactinomycetaceae</taxon>
        <taxon>Marininema</taxon>
    </lineage>
</organism>
<dbReference type="OrthoDB" id="9805585at2"/>
<dbReference type="Pfam" id="PF05175">
    <property type="entry name" value="MTS"/>
    <property type="match status" value="1"/>
</dbReference>
<keyword evidence="3" id="KW-1185">Reference proteome</keyword>